<feature type="transmembrane region" description="Helical" evidence="9">
    <location>
        <begin position="402"/>
        <end position="420"/>
    </location>
</feature>
<dbReference type="InterPro" id="IPR013525">
    <property type="entry name" value="ABC2_TM"/>
</dbReference>
<gene>
    <name evidence="11" type="ORF">SO694_00008416</name>
</gene>
<evidence type="ECO:0000256" key="3">
    <source>
        <dbReference type="ARBA" id="ARBA00022692"/>
    </source>
</evidence>
<dbReference type="PROSITE" id="PS00211">
    <property type="entry name" value="ABC_TRANSPORTER_1"/>
    <property type="match status" value="1"/>
</dbReference>
<dbReference type="InterPro" id="IPR017871">
    <property type="entry name" value="ABC_transporter-like_CS"/>
</dbReference>
<comment type="caution">
    <text evidence="11">The sequence shown here is derived from an EMBL/GenBank/DDBJ whole genome shotgun (WGS) entry which is preliminary data.</text>
</comment>
<dbReference type="Pfam" id="PF19055">
    <property type="entry name" value="ABC2_membrane_7"/>
    <property type="match status" value="1"/>
</dbReference>
<keyword evidence="2" id="KW-0813">Transport</keyword>
<dbReference type="PROSITE" id="PS50893">
    <property type="entry name" value="ABC_TRANSPORTER_2"/>
    <property type="match status" value="1"/>
</dbReference>
<evidence type="ECO:0000256" key="4">
    <source>
        <dbReference type="ARBA" id="ARBA00022741"/>
    </source>
</evidence>
<dbReference type="PANTHER" id="PTHR48041:SF91">
    <property type="entry name" value="ABC TRANSPORTER G FAMILY MEMBER 28"/>
    <property type="match status" value="1"/>
</dbReference>
<accession>A0ABR1GDR3</accession>
<feature type="compositionally biased region" description="Low complexity" evidence="8">
    <location>
        <begin position="686"/>
        <end position="702"/>
    </location>
</feature>
<keyword evidence="6 9" id="KW-1133">Transmembrane helix</keyword>
<dbReference type="Proteomes" id="UP001363151">
    <property type="component" value="Unassembled WGS sequence"/>
</dbReference>
<evidence type="ECO:0000256" key="9">
    <source>
        <dbReference type="SAM" id="Phobius"/>
    </source>
</evidence>
<evidence type="ECO:0000256" key="8">
    <source>
        <dbReference type="SAM" id="MobiDB-lite"/>
    </source>
</evidence>
<name>A0ABR1GDR3_AURAN</name>
<feature type="transmembrane region" description="Helical" evidence="9">
    <location>
        <begin position="481"/>
        <end position="502"/>
    </location>
</feature>
<dbReference type="InterPro" id="IPR050352">
    <property type="entry name" value="ABCG_transporters"/>
</dbReference>
<dbReference type="InterPro" id="IPR003439">
    <property type="entry name" value="ABC_transporter-like_ATP-bd"/>
</dbReference>
<keyword evidence="4" id="KW-0547">Nucleotide-binding</keyword>
<dbReference type="SMART" id="SM00382">
    <property type="entry name" value="AAA"/>
    <property type="match status" value="1"/>
</dbReference>
<dbReference type="InterPro" id="IPR043926">
    <property type="entry name" value="ABCG_dom"/>
</dbReference>
<feature type="transmembrane region" description="Helical" evidence="9">
    <location>
        <begin position="550"/>
        <end position="569"/>
    </location>
</feature>
<keyword evidence="7 9" id="KW-0472">Membrane</keyword>
<evidence type="ECO:0000256" key="2">
    <source>
        <dbReference type="ARBA" id="ARBA00022448"/>
    </source>
</evidence>
<dbReference type="Gene3D" id="3.40.50.300">
    <property type="entry name" value="P-loop containing nucleotide triphosphate hydrolases"/>
    <property type="match status" value="1"/>
</dbReference>
<feature type="domain" description="ABC transporter" evidence="10">
    <location>
        <begin position="73"/>
        <end position="318"/>
    </location>
</feature>
<comment type="subcellular location">
    <subcellularLocation>
        <location evidence="1">Membrane</location>
        <topology evidence="1">Multi-pass membrane protein</topology>
    </subcellularLocation>
</comment>
<keyword evidence="12" id="KW-1185">Reference proteome</keyword>
<reference evidence="11 12" key="1">
    <citation type="submission" date="2024-03" db="EMBL/GenBank/DDBJ databases">
        <title>Aureococcus anophagefferens CCMP1851 and Kratosvirus quantuckense: Draft genome of a second virus-susceptible host strain in the model system.</title>
        <authorList>
            <person name="Chase E."/>
            <person name="Truchon A.R."/>
            <person name="Schepens W."/>
            <person name="Wilhelm S.W."/>
        </authorList>
    </citation>
    <scope>NUCLEOTIDE SEQUENCE [LARGE SCALE GENOMIC DNA]</scope>
    <source>
        <strain evidence="11 12">CCMP1851</strain>
    </source>
</reference>
<dbReference type="EMBL" id="JBBJCI010000032">
    <property type="protein sequence ID" value="KAK7254149.1"/>
    <property type="molecule type" value="Genomic_DNA"/>
</dbReference>
<organism evidence="11 12">
    <name type="scientific">Aureococcus anophagefferens</name>
    <name type="common">Harmful bloom alga</name>
    <dbReference type="NCBI Taxonomy" id="44056"/>
    <lineage>
        <taxon>Eukaryota</taxon>
        <taxon>Sar</taxon>
        <taxon>Stramenopiles</taxon>
        <taxon>Ochrophyta</taxon>
        <taxon>Pelagophyceae</taxon>
        <taxon>Pelagomonadales</taxon>
        <taxon>Pelagomonadaceae</taxon>
        <taxon>Aureococcus</taxon>
    </lineage>
</organism>
<dbReference type="InterPro" id="IPR003593">
    <property type="entry name" value="AAA+_ATPase"/>
</dbReference>
<dbReference type="SUPFAM" id="SSF52540">
    <property type="entry name" value="P-loop containing nucleoside triphosphate hydrolases"/>
    <property type="match status" value="1"/>
</dbReference>
<evidence type="ECO:0000256" key="7">
    <source>
        <dbReference type="ARBA" id="ARBA00023136"/>
    </source>
</evidence>
<evidence type="ECO:0000313" key="11">
    <source>
        <dbReference type="EMBL" id="KAK7254149.1"/>
    </source>
</evidence>
<dbReference type="Pfam" id="PF00005">
    <property type="entry name" value="ABC_tran"/>
    <property type="match status" value="1"/>
</dbReference>
<feature type="region of interest" description="Disordered" evidence="8">
    <location>
        <begin position="677"/>
        <end position="702"/>
    </location>
</feature>
<dbReference type="PANTHER" id="PTHR48041">
    <property type="entry name" value="ABC TRANSPORTER G FAMILY MEMBER 28"/>
    <property type="match status" value="1"/>
</dbReference>
<feature type="transmembrane region" description="Helical" evidence="9">
    <location>
        <begin position="440"/>
        <end position="460"/>
    </location>
</feature>
<dbReference type="InterPro" id="IPR027417">
    <property type="entry name" value="P-loop_NTPase"/>
</dbReference>
<keyword evidence="5" id="KW-0067">ATP-binding</keyword>
<keyword evidence="3 9" id="KW-0812">Transmembrane</keyword>
<evidence type="ECO:0000256" key="5">
    <source>
        <dbReference type="ARBA" id="ARBA00022840"/>
    </source>
</evidence>
<feature type="transmembrane region" description="Helical" evidence="9">
    <location>
        <begin position="652"/>
        <end position="671"/>
    </location>
</feature>
<proteinExistence type="predicted"/>
<evidence type="ECO:0000259" key="10">
    <source>
        <dbReference type="PROSITE" id="PS50893"/>
    </source>
</evidence>
<evidence type="ECO:0000313" key="12">
    <source>
        <dbReference type="Proteomes" id="UP001363151"/>
    </source>
</evidence>
<sequence>MDLAGLPCIAQSDDELSELSCVAGFDDDVCIAGRESTDIDCCFEDRRRAEAAKAPAKRRPSQQRLASSASRVLAFSRLTFSVADRRTRRERRLLDDVGARCDRATTTAVMGPSGSGKTTLISLLTLRAPRGRATGRVTLGGLALTQRRFRRLCFVVNQDDELWPTLTPREQLRHATQLFAAAGADIEPGRAEEIIDRLGLASCADTFVGHALVPGGLSGGQKRRLSIGVALVKQPVAAFLDEPTSGLDAAASLHTMAFVRSLAKDEHLIVVATIHQPSTKVFLDFDTLLLLSEGRVAYSGAASSAAAAFEGLGHVLPPLTNPADFLLDVVNSDFSDAGVVREILDAYAAARERRRATVDDDAHFHSGGVDAGLETAVVIEPTMGNQVVPLLRRHATLLARDLVLVGVRATCFFFGNLYFATVYIKSRERHQTQVANRVWLLIWMNAVPACLTLVIVVAINMETRMVKSEARNGMVSPAAYLLARAALQVPLVAGFCLVALGVPGFAVANFTAKDGAFFTTCAIWCAGQFCWDCYGTACAVAFDHPLLGTALYMFAWFSSFLYAGFIIPIEDVKWPLRALAYVFPMGRSIRSMIWSDFIRARYDACDNYSSSHYCYCGDDWDPAAGCDGKHVLRDIGIIYRSISARDKIAEDVAYCAGLGFLAGAYACVAFYRSTRGSAAPRPPSDAPARSRAPLAAALKHTS</sequence>
<evidence type="ECO:0000256" key="1">
    <source>
        <dbReference type="ARBA" id="ARBA00004141"/>
    </source>
</evidence>
<dbReference type="Pfam" id="PF01061">
    <property type="entry name" value="ABC2_membrane"/>
    <property type="match status" value="1"/>
</dbReference>
<evidence type="ECO:0000256" key="6">
    <source>
        <dbReference type="ARBA" id="ARBA00022989"/>
    </source>
</evidence>
<protein>
    <submittedName>
        <fullName evidence="11">ABC transporter</fullName>
    </submittedName>
</protein>